<dbReference type="CDD" id="cd00190">
    <property type="entry name" value="Tryp_SPc"/>
    <property type="match status" value="2"/>
</dbReference>
<dbReference type="PROSITE" id="PS50240">
    <property type="entry name" value="TRYPSIN_DOM"/>
    <property type="match status" value="2"/>
</dbReference>
<evidence type="ECO:0000256" key="6">
    <source>
        <dbReference type="ARBA" id="ARBA00022825"/>
    </source>
</evidence>
<evidence type="ECO:0000256" key="7">
    <source>
        <dbReference type="ARBA" id="ARBA00023145"/>
    </source>
</evidence>
<evidence type="ECO:0000256" key="9">
    <source>
        <dbReference type="SAM" id="SignalP"/>
    </source>
</evidence>
<evidence type="ECO:0000256" key="4">
    <source>
        <dbReference type="ARBA" id="ARBA00022729"/>
    </source>
</evidence>
<keyword evidence="6" id="KW-0720">Serine protease</keyword>
<dbReference type="InterPro" id="IPR001254">
    <property type="entry name" value="Trypsin_dom"/>
</dbReference>
<dbReference type="Pfam" id="PF16030">
    <property type="entry name" value="GD_N"/>
    <property type="match status" value="1"/>
</dbReference>
<evidence type="ECO:0000256" key="2">
    <source>
        <dbReference type="ARBA" id="ARBA00022525"/>
    </source>
</evidence>
<dbReference type="GO" id="GO:0005576">
    <property type="term" value="C:extracellular region"/>
    <property type="evidence" value="ECO:0007669"/>
    <property type="project" value="UniProtKB-SubCell"/>
</dbReference>
<dbReference type="FunFam" id="2.40.10.10:FF:000146">
    <property type="entry name" value="Serine protease 53"/>
    <property type="match status" value="2"/>
</dbReference>
<organism evidence="11 12">
    <name type="scientific">Mythimna separata</name>
    <name type="common">Oriental armyworm</name>
    <name type="synonym">Pseudaletia separata</name>
    <dbReference type="NCBI Taxonomy" id="271217"/>
    <lineage>
        <taxon>Eukaryota</taxon>
        <taxon>Metazoa</taxon>
        <taxon>Ecdysozoa</taxon>
        <taxon>Arthropoda</taxon>
        <taxon>Hexapoda</taxon>
        <taxon>Insecta</taxon>
        <taxon>Pterygota</taxon>
        <taxon>Neoptera</taxon>
        <taxon>Endopterygota</taxon>
        <taxon>Lepidoptera</taxon>
        <taxon>Glossata</taxon>
        <taxon>Ditrysia</taxon>
        <taxon>Noctuoidea</taxon>
        <taxon>Noctuidae</taxon>
        <taxon>Noctuinae</taxon>
        <taxon>Hadenini</taxon>
        <taxon>Mythimna</taxon>
    </lineage>
</organism>
<keyword evidence="5" id="KW-0378">Hydrolase</keyword>
<keyword evidence="7" id="KW-0865">Zymogen</keyword>
<protein>
    <recommendedName>
        <fullName evidence="10">Peptidase S1 domain-containing protein</fullName>
    </recommendedName>
</protein>
<dbReference type="AlphaFoldDB" id="A0AAD7YDS7"/>
<evidence type="ECO:0000313" key="12">
    <source>
        <dbReference type="Proteomes" id="UP001231518"/>
    </source>
</evidence>
<sequence>MLLVYYHIAALCSVVVLLAAPSLAQGSGDSALTSPCPSVFTYAPRGAEPGSWSGAATLSSDTLLTRMSLSIELDSPALGVFGKHNNWTGNATSQDFVQFMIDENDFKLDPEQSVMMHLVVQYDPVNTTPRLRTIRLNGKVICNAESLQALDKKSRAALNISVTLDECGVVAGGNARYPLIYNGQFYKRGEIPWLVVIYKLNRGVLQKICGGTLVSDLHVLTAAHCLQLRSWYVTPVQDITVKIGVHNLNDDYLTITRKLTARYVHEEYDPYTLENDILILTLDKSVRFTNYIRPACLWSGDTKLSRVVGATGIVAGWGRRSAEDTRGKLDEPQMVRAPIVSTSECRGSKAVFHQVTYNTTLCAGYRNGSGPCTGDSGGGLYLLEHGKWRLRGVVSLSLQNAWLSCDLNEYVVFTDTAQFLPWIRNIIGDKYIDDDYFSDPASNINRPGGQLQCGEVVMGAVPLLNAPTWEGQWPWHVPIYLSQTEGTKYLGGGTLVSHKHVITAAHSVTTKGSQRPVDKNRLTVYLGKHNLRTSVDGVQIRFVKQIFVHPNFNASTFSRDVAILELREPVTYSDWIRPACLWPDNEIDLKNVIGKKGSVVGWRYDENATLDEELHLVELPVVSQETCLRSYPQFFAKFTSNYTYCAGNRNGSSVCNGDSGGGMVFRMDGIWYLRGLVSLSLAKKGEFICDPSHYAVFTDLAKLLPWIYATVSDF</sequence>
<name>A0AAD7YDS7_MYTSE</name>
<evidence type="ECO:0000256" key="8">
    <source>
        <dbReference type="ARBA" id="ARBA00023157"/>
    </source>
</evidence>
<dbReference type="PRINTS" id="PR00722">
    <property type="entry name" value="CHYMOTRYPSIN"/>
</dbReference>
<dbReference type="PANTHER" id="PTHR24260:SF143">
    <property type="entry name" value="SERINE PROTEASE GD-LIKE PROTEIN"/>
    <property type="match status" value="1"/>
</dbReference>
<keyword evidence="8" id="KW-1015">Disulfide bond</keyword>
<evidence type="ECO:0000256" key="3">
    <source>
        <dbReference type="ARBA" id="ARBA00022670"/>
    </source>
</evidence>
<evidence type="ECO:0000259" key="10">
    <source>
        <dbReference type="PROSITE" id="PS50240"/>
    </source>
</evidence>
<feature type="signal peptide" evidence="9">
    <location>
        <begin position="1"/>
        <end position="24"/>
    </location>
</feature>
<feature type="domain" description="Peptidase S1" evidence="10">
    <location>
        <begin position="180"/>
        <end position="428"/>
    </location>
</feature>
<evidence type="ECO:0000256" key="1">
    <source>
        <dbReference type="ARBA" id="ARBA00004613"/>
    </source>
</evidence>
<dbReference type="EMBL" id="JARGEI010000022">
    <property type="protein sequence ID" value="KAJ8711200.1"/>
    <property type="molecule type" value="Genomic_DNA"/>
</dbReference>
<dbReference type="InterPro" id="IPR051333">
    <property type="entry name" value="CLIP_Serine_Protease"/>
</dbReference>
<accession>A0AAD7YDS7</accession>
<dbReference type="InterPro" id="IPR001314">
    <property type="entry name" value="Peptidase_S1A"/>
</dbReference>
<dbReference type="InterPro" id="IPR043504">
    <property type="entry name" value="Peptidase_S1_PA_chymotrypsin"/>
</dbReference>
<dbReference type="Gene3D" id="2.40.10.10">
    <property type="entry name" value="Trypsin-like serine proteases"/>
    <property type="match status" value="2"/>
</dbReference>
<evidence type="ECO:0000313" key="11">
    <source>
        <dbReference type="EMBL" id="KAJ8711200.1"/>
    </source>
</evidence>
<keyword evidence="12" id="KW-1185">Reference proteome</keyword>
<dbReference type="InterPro" id="IPR018114">
    <property type="entry name" value="TRYPSIN_HIS"/>
</dbReference>
<dbReference type="InterPro" id="IPR009003">
    <property type="entry name" value="Peptidase_S1_PA"/>
</dbReference>
<dbReference type="SMART" id="SM00020">
    <property type="entry name" value="Tryp_SPc"/>
    <property type="match status" value="2"/>
</dbReference>
<dbReference type="SUPFAM" id="SSF50494">
    <property type="entry name" value="Trypsin-like serine proteases"/>
    <property type="match status" value="2"/>
</dbReference>
<dbReference type="InterPro" id="IPR031986">
    <property type="entry name" value="GD_N"/>
</dbReference>
<keyword evidence="2" id="KW-0964">Secreted</keyword>
<feature type="chain" id="PRO_5041909947" description="Peptidase S1 domain-containing protein" evidence="9">
    <location>
        <begin position="25"/>
        <end position="714"/>
    </location>
</feature>
<comment type="caution">
    <text evidence="11">The sequence shown here is derived from an EMBL/GenBank/DDBJ whole genome shotgun (WGS) entry which is preliminary data.</text>
</comment>
<dbReference type="GO" id="GO:0004252">
    <property type="term" value="F:serine-type endopeptidase activity"/>
    <property type="evidence" value="ECO:0007669"/>
    <property type="project" value="InterPro"/>
</dbReference>
<dbReference type="GO" id="GO:0006508">
    <property type="term" value="P:proteolysis"/>
    <property type="evidence" value="ECO:0007669"/>
    <property type="project" value="UniProtKB-KW"/>
</dbReference>
<dbReference type="PANTHER" id="PTHR24260">
    <property type="match status" value="1"/>
</dbReference>
<feature type="domain" description="Peptidase S1" evidence="10">
    <location>
        <begin position="456"/>
        <end position="712"/>
    </location>
</feature>
<gene>
    <name evidence="11" type="ORF">PYW07_008442</name>
</gene>
<dbReference type="Pfam" id="PF00089">
    <property type="entry name" value="Trypsin"/>
    <property type="match status" value="2"/>
</dbReference>
<dbReference type="PROSITE" id="PS00134">
    <property type="entry name" value="TRYPSIN_HIS"/>
    <property type="match status" value="1"/>
</dbReference>
<reference evidence="11" key="1">
    <citation type="submission" date="2023-03" db="EMBL/GenBank/DDBJ databases">
        <title>Chromosome-level genomes of two armyworms, Mythimna separata and Mythimna loreyi, provide insights into the biosynthesis and reception of sex pheromones.</title>
        <authorList>
            <person name="Zhao H."/>
        </authorList>
    </citation>
    <scope>NUCLEOTIDE SEQUENCE</scope>
    <source>
        <strain evidence="11">BeijingLab</strain>
        <tissue evidence="11">Pupa</tissue>
    </source>
</reference>
<keyword evidence="3" id="KW-0645">Protease</keyword>
<comment type="subcellular location">
    <subcellularLocation>
        <location evidence="1">Secreted</location>
    </subcellularLocation>
</comment>
<keyword evidence="4 9" id="KW-0732">Signal</keyword>
<evidence type="ECO:0000256" key="5">
    <source>
        <dbReference type="ARBA" id="ARBA00022801"/>
    </source>
</evidence>
<proteinExistence type="predicted"/>
<dbReference type="Proteomes" id="UP001231518">
    <property type="component" value="Chromosome 21"/>
</dbReference>